<organism evidence="1">
    <name type="scientific">mine drainage metagenome</name>
    <dbReference type="NCBI Taxonomy" id="410659"/>
    <lineage>
        <taxon>unclassified sequences</taxon>
        <taxon>metagenomes</taxon>
        <taxon>ecological metagenomes</taxon>
    </lineage>
</organism>
<gene>
    <name evidence="1" type="ORF">GALL_478840</name>
</gene>
<reference evidence="1" key="1">
    <citation type="submission" date="2016-10" db="EMBL/GenBank/DDBJ databases">
        <title>Sequence of Gallionella enrichment culture.</title>
        <authorList>
            <person name="Poehlein A."/>
            <person name="Muehling M."/>
            <person name="Daniel R."/>
        </authorList>
    </citation>
    <scope>NUCLEOTIDE SEQUENCE</scope>
</reference>
<accession>A0A1J5PH13</accession>
<dbReference type="AlphaFoldDB" id="A0A1J5PH13"/>
<evidence type="ECO:0000313" key="1">
    <source>
        <dbReference type="EMBL" id="OIQ70506.1"/>
    </source>
</evidence>
<dbReference type="EMBL" id="MLJW01004169">
    <property type="protein sequence ID" value="OIQ70506.1"/>
    <property type="molecule type" value="Genomic_DNA"/>
</dbReference>
<proteinExistence type="predicted"/>
<sequence length="84" mass="9983">MIWPWLQPFSLKVRFTSLFFKYREELRKHIHVSHTDGEAEFWLEPQIGLAMNQGLPQKQVGEALSLVQQHHEEICNAWHIQFGN</sequence>
<name>A0A1J5PH13_9ZZZZ</name>
<comment type="caution">
    <text evidence="1">The sequence shown here is derived from an EMBL/GenBank/DDBJ whole genome shotgun (WGS) entry which is preliminary data.</text>
</comment>
<dbReference type="Pfam" id="PF13711">
    <property type="entry name" value="DUF4160"/>
    <property type="match status" value="1"/>
</dbReference>
<protein>
    <recommendedName>
        <fullName evidence="2">DUF4160 domain-containing protein</fullName>
    </recommendedName>
</protein>
<evidence type="ECO:0008006" key="2">
    <source>
        <dbReference type="Google" id="ProtNLM"/>
    </source>
</evidence>
<dbReference type="InterPro" id="IPR025427">
    <property type="entry name" value="DUF4160"/>
</dbReference>